<dbReference type="InterPro" id="IPR014718">
    <property type="entry name" value="GH-type_carb-bd"/>
</dbReference>
<reference evidence="2" key="1">
    <citation type="journal article" date="2017" name="Genome Announc.">
        <title>Draft Genome Sequence of Terrimicrobium sacchariphilum NM-5T, a Facultative Anaerobic Soil Bacterium of the Class Spartobacteria.</title>
        <authorList>
            <person name="Qiu Y.L."/>
            <person name="Tourlousse D.M."/>
            <person name="Matsuura N."/>
            <person name="Ohashi A."/>
            <person name="Sekiguchi Y."/>
        </authorList>
    </citation>
    <scope>NUCLEOTIDE SEQUENCE [LARGE SCALE GENOMIC DNA]</scope>
    <source>
        <strain evidence="2">NM-5</strain>
    </source>
</reference>
<sequence length="306" mass="33550">MADYSESVSDGVTLDTLTGERFKIAVNRKGAEMISLAAKAFSGEWKGFLYRDGETGKPESGWANHATVMGYYLHRLWKEQSHYRGQLIKGGNHGFLRSFDFDAPKVGENSLTYHVPADRVPQDFYPLRVSLDLTYSLSERGVTVEFTFLNEEPTLDAHVSFGLHPGFAVSSPLTAKLLLPSGTYARHMAPGNFLSGEIETITHAGGESPFPSAELEGSYILGLDGVPERTFIIDDPASGRRVSLDFSEAPYVTLWSDMHPFLCVEPCWGLPDSNPPTAFENKPGIQVIAPGAKLSRSFTILPSILS</sequence>
<name>A0A146GDB2_TERSA</name>
<dbReference type="OrthoDB" id="9795355at2"/>
<dbReference type="Proteomes" id="UP000076023">
    <property type="component" value="Unassembled WGS sequence"/>
</dbReference>
<dbReference type="SUPFAM" id="SSF74650">
    <property type="entry name" value="Galactose mutarotase-like"/>
    <property type="match status" value="1"/>
</dbReference>
<dbReference type="InParanoid" id="A0A146GDB2"/>
<keyword evidence="2" id="KW-1185">Reference proteome</keyword>
<dbReference type="InterPro" id="IPR011013">
    <property type="entry name" value="Gal_mutarotase_sf_dom"/>
</dbReference>
<dbReference type="InterPro" id="IPR008183">
    <property type="entry name" value="Aldose_1/G6P_1-epimerase"/>
</dbReference>
<dbReference type="Gene3D" id="2.70.98.10">
    <property type="match status" value="1"/>
</dbReference>
<dbReference type="RefSeq" id="WP_075080976.1">
    <property type="nucleotide sequence ID" value="NZ_BDCO01000003.1"/>
</dbReference>
<dbReference type="GO" id="GO:0016853">
    <property type="term" value="F:isomerase activity"/>
    <property type="evidence" value="ECO:0007669"/>
    <property type="project" value="InterPro"/>
</dbReference>
<comment type="caution">
    <text evidence="1">The sequence shown here is derived from an EMBL/GenBank/DDBJ whole genome shotgun (WGS) entry which is preliminary data.</text>
</comment>
<dbReference type="STRING" id="690879.TSACC_3196"/>
<dbReference type="GO" id="GO:0030246">
    <property type="term" value="F:carbohydrate binding"/>
    <property type="evidence" value="ECO:0007669"/>
    <property type="project" value="InterPro"/>
</dbReference>
<organism evidence="1 2">
    <name type="scientific">Terrimicrobium sacchariphilum</name>
    <dbReference type="NCBI Taxonomy" id="690879"/>
    <lineage>
        <taxon>Bacteria</taxon>
        <taxon>Pseudomonadati</taxon>
        <taxon>Verrucomicrobiota</taxon>
        <taxon>Terrimicrobiia</taxon>
        <taxon>Terrimicrobiales</taxon>
        <taxon>Terrimicrobiaceae</taxon>
        <taxon>Terrimicrobium</taxon>
    </lineage>
</organism>
<dbReference type="GO" id="GO:0005975">
    <property type="term" value="P:carbohydrate metabolic process"/>
    <property type="evidence" value="ECO:0007669"/>
    <property type="project" value="InterPro"/>
</dbReference>
<dbReference type="AlphaFoldDB" id="A0A146GDB2"/>
<evidence type="ECO:0000313" key="1">
    <source>
        <dbReference type="EMBL" id="GAT35132.1"/>
    </source>
</evidence>
<evidence type="ECO:0000313" key="2">
    <source>
        <dbReference type="Proteomes" id="UP000076023"/>
    </source>
</evidence>
<protein>
    <submittedName>
        <fullName evidence="1">Galactose mutarotase</fullName>
    </submittedName>
</protein>
<dbReference type="EMBL" id="BDCO01000003">
    <property type="protein sequence ID" value="GAT35132.1"/>
    <property type="molecule type" value="Genomic_DNA"/>
</dbReference>
<accession>A0A146GDB2</accession>
<gene>
    <name evidence="1" type="ORF">TSACC_3196</name>
</gene>
<proteinExistence type="predicted"/>
<dbReference type="Pfam" id="PF01263">
    <property type="entry name" value="Aldose_epim"/>
    <property type="match status" value="1"/>
</dbReference>